<sequence length="155" mass="17079">MRKILTRTFAAFALLISTGLSSWAQVSPAPTLQFNPWTSAQLMQPAQLASMIKKGKKVRIYNIGVVDDIPGAINMGAASEKENLAKFSQVVKTLPKSELIVVYCGCCPFDRCPNIRPAFTLLKAQKFSKAMLLNLPTNLRTDWVSKGYPLKSSTK</sequence>
<feature type="signal peptide" evidence="1">
    <location>
        <begin position="1"/>
        <end position="24"/>
    </location>
</feature>
<evidence type="ECO:0000313" key="3">
    <source>
        <dbReference type="Proteomes" id="UP000294616"/>
    </source>
</evidence>
<dbReference type="RefSeq" id="WP_221410220.1">
    <property type="nucleotide sequence ID" value="NZ_SMGO01000002.1"/>
</dbReference>
<accession>A0A4V2PXV7</accession>
<feature type="chain" id="PRO_5020191939" description="Rhodanese-like domain-containing protein" evidence="1">
    <location>
        <begin position="25"/>
        <end position="155"/>
    </location>
</feature>
<name>A0A4V2PXV7_9SPHI</name>
<dbReference type="InterPro" id="IPR036873">
    <property type="entry name" value="Rhodanese-like_dom_sf"/>
</dbReference>
<organism evidence="2 3">
    <name type="scientific">Albibacterium bauzanense</name>
    <dbReference type="NCBI Taxonomy" id="653929"/>
    <lineage>
        <taxon>Bacteria</taxon>
        <taxon>Pseudomonadati</taxon>
        <taxon>Bacteroidota</taxon>
        <taxon>Sphingobacteriia</taxon>
        <taxon>Sphingobacteriales</taxon>
        <taxon>Sphingobacteriaceae</taxon>
        <taxon>Albibacterium</taxon>
    </lineage>
</organism>
<dbReference type="EMBL" id="SMGO01000002">
    <property type="protein sequence ID" value="TCK83631.1"/>
    <property type="molecule type" value="Genomic_DNA"/>
</dbReference>
<dbReference type="AlphaFoldDB" id="A0A4V2PXV7"/>
<gene>
    <name evidence="2" type="ORF">C8N28_2236</name>
</gene>
<reference evidence="2 3" key="1">
    <citation type="submission" date="2019-03" db="EMBL/GenBank/DDBJ databases">
        <title>Genomic Encyclopedia of Archaeal and Bacterial Type Strains, Phase II (KMG-II): from individual species to whole genera.</title>
        <authorList>
            <person name="Goeker M."/>
        </authorList>
    </citation>
    <scope>NUCLEOTIDE SEQUENCE [LARGE SCALE GENOMIC DNA]</scope>
    <source>
        <strain evidence="2 3">DSM 22554</strain>
    </source>
</reference>
<evidence type="ECO:0008006" key="4">
    <source>
        <dbReference type="Google" id="ProtNLM"/>
    </source>
</evidence>
<comment type="caution">
    <text evidence="2">The sequence shown here is derived from an EMBL/GenBank/DDBJ whole genome shotgun (WGS) entry which is preliminary data.</text>
</comment>
<keyword evidence="1" id="KW-0732">Signal</keyword>
<keyword evidence="3" id="KW-1185">Reference proteome</keyword>
<evidence type="ECO:0000313" key="2">
    <source>
        <dbReference type="EMBL" id="TCK83631.1"/>
    </source>
</evidence>
<evidence type="ECO:0000256" key="1">
    <source>
        <dbReference type="SAM" id="SignalP"/>
    </source>
</evidence>
<dbReference type="SUPFAM" id="SSF52821">
    <property type="entry name" value="Rhodanese/Cell cycle control phosphatase"/>
    <property type="match status" value="1"/>
</dbReference>
<dbReference type="Proteomes" id="UP000294616">
    <property type="component" value="Unassembled WGS sequence"/>
</dbReference>
<proteinExistence type="predicted"/>
<protein>
    <recommendedName>
        <fullName evidence="4">Rhodanese-like domain-containing protein</fullName>
    </recommendedName>
</protein>